<dbReference type="Gene3D" id="3.40.50.1000">
    <property type="entry name" value="HAD superfamily/HAD-like"/>
    <property type="match status" value="1"/>
</dbReference>
<dbReference type="InterPro" id="IPR023214">
    <property type="entry name" value="HAD_sf"/>
</dbReference>
<evidence type="ECO:0000256" key="2">
    <source>
        <dbReference type="ARBA" id="ARBA00004818"/>
    </source>
</evidence>
<dbReference type="GO" id="GO:0008967">
    <property type="term" value="F:phosphoglycolate phosphatase activity"/>
    <property type="evidence" value="ECO:0007669"/>
    <property type="project" value="UniProtKB-EC"/>
</dbReference>
<evidence type="ECO:0000313" key="5">
    <source>
        <dbReference type="EMBL" id="SLN22373.1"/>
    </source>
</evidence>
<dbReference type="GO" id="GO:0006281">
    <property type="term" value="P:DNA repair"/>
    <property type="evidence" value="ECO:0007669"/>
    <property type="project" value="TreeGrafter"/>
</dbReference>
<comment type="pathway">
    <text evidence="2">Organic acid metabolism; glycolate biosynthesis; glycolate from 2-phosphoglycolate: step 1/1.</text>
</comment>
<dbReference type="InterPro" id="IPR006439">
    <property type="entry name" value="HAD-SF_hydro_IA"/>
</dbReference>
<dbReference type="Proteomes" id="UP000193061">
    <property type="component" value="Unassembled WGS sequence"/>
</dbReference>
<dbReference type="NCBIfam" id="TIGR01549">
    <property type="entry name" value="HAD-SF-IA-v1"/>
    <property type="match status" value="1"/>
</dbReference>
<evidence type="ECO:0000256" key="3">
    <source>
        <dbReference type="ARBA" id="ARBA00006171"/>
    </source>
</evidence>
<dbReference type="EC" id="3.1.3.18" evidence="4"/>
<dbReference type="InterPro" id="IPR023198">
    <property type="entry name" value="PGP-like_dom2"/>
</dbReference>
<dbReference type="Gene3D" id="1.10.150.240">
    <property type="entry name" value="Putative phosphatase, domain 2"/>
    <property type="match status" value="1"/>
</dbReference>
<protein>
    <recommendedName>
        <fullName evidence="4">phosphoglycolate phosphatase</fullName>
        <ecNumber evidence="4">3.1.3.18</ecNumber>
    </recommendedName>
</protein>
<dbReference type="SFLD" id="SFLDG01129">
    <property type="entry name" value="C1.5:_HAD__Beta-PGM__Phosphata"/>
    <property type="match status" value="1"/>
</dbReference>
<comment type="catalytic activity">
    <reaction evidence="1">
        <text>2-phosphoglycolate + H2O = glycolate + phosphate</text>
        <dbReference type="Rhea" id="RHEA:14369"/>
        <dbReference type="ChEBI" id="CHEBI:15377"/>
        <dbReference type="ChEBI" id="CHEBI:29805"/>
        <dbReference type="ChEBI" id="CHEBI:43474"/>
        <dbReference type="ChEBI" id="CHEBI:58033"/>
        <dbReference type="EC" id="3.1.3.18"/>
    </reaction>
</comment>
<proteinExistence type="inferred from homology"/>
<comment type="similarity">
    <text evidence="3">Belongs to the HAD-like hydrolase superfamily. CbbY/CbbZ/Gph/YieH family.</text>
</comment>
<dbReference type="OrthoDB" id="9797743at2"/>
<dbReference type="RefSeq" id="WP_085804379.1">
    <property type="nucleotide sequence ID" value="NZ_FWFX01000002.1"/>
</dbReference>
<evidence type="ECO:0000313" key="6">
    <source>
        <dbReference type="Proteomes" id="UP000193061"/>
    </source>
</evidence>
<dbReference type="PANTHER" id="PTHR43434">
    <property type="entry name" value="PHOSPHOGLYCOLATE PHOSPHATASE"/>
    <property type="match status" value="1"/>
</dbReference>
<name>A0A1X6YJ72_9RHOB</name>
<accession>A0A1X6YJ72</accession>
<dbReference type="Pfam" id="PF00702">
    <property type="entry name" value="Hydrolase"/>
    <property type="match status" value="1"/>
</dbReference>
<dbReference type="InterPro" id="IPR036412">
    <property type="entry name" value="HAD-like_sf"/>
</dbReference>
<dbReference type="SUPFAM" id="SSF56784">
    <property type="entry name" value="HAD-like"/>
    <property type="match status" value="1"/>
</dbReference>
<evidence type="ECO:0000256" key="1">
    <source>
        <dbReference type="ARBA" id="ARBA00000830"/>
    </source>
</evidence>
<sequence length="231" mass="24427">MLTEVDGVLFDKDGTLFEFQATWAVWARQTIEDLSGGDSALCTDLAHTLGFDLNSNLFTSDSPIIAASVREIAEHVQKVLSERTVDAIEQELAISAQTAPLAPAVPLAAFLEALKGLGLAVGVMTNDAESVAHAQLKQAGVFEQFDFVAGYDSGYGAKPSPDPLLAFANKMELSPDRILMVGDSTHDLVAGRAAGMRTVAVLTGVALEEELSPYADVVFPNIGHIPGWLAA</sequence>
<evidence type="ECO:0000256" key="4">
    <source>
        <dbReference type="ARBA" id="ARBA00013078"/>
    </source>
</evidence>
<dbReference type="PANTHER" id="PTHR43434:SF1">
    <property type="entry name" value="PHOSPHOGLYCOLATE PHOSPHATASE"/>
    <property type="match status" value="1"/>
</dbReference>
<keyword evidence="6" id="KW-1185">Reference proteome</keyword>
<organism evidence="5 6">
    <name type="scientific">Roseovarius albus</name>
    <dbReference type="NCBI Taxonomy" id="1247867"/>
    <lineage>
        <taxon>Bacteria</taxon>
        <taxon>Pseudomonadati</taxon>
        <taxon>Pseudomonadota</taxon>
        <taxon>Alphaproteobacteria</taxon>
        <taxon>Rhodobacterales</taxon>
        <taxon>Roseobacteraceae</taxon>
        <taxon>Roseovarius</taxon>
    </lineage>
</organism>
<dbReference type="AlphaFoldDB" id="A0A1X6YJ72"/>
<dbReference type="EMBL" id="FWFX01000002">
    <property type="protein sequence ID" value="SLN22373.1"/>
    <property type="molecule type" value="Genomic_DNA"/>
</dbReference>
<gene>
    <name evidence="5" type="primary">gph_1</name>
    <name evidence="5" type="ORF">ROA7450_00833</name>
</gene>
<keyword evidence="5" id="KW-0378">Hydrolase</keyword>
<dbReference type="InterPro" id="IPR050155">
    <property type="entry name" value="HAD-like_hydrolase_sf"/>
</dbReference>
<reference evidence="5 6" key="1">
    <citation type="submission" date="2017-03" db="EMBL/GenBank/DDBJ databases">
        <authorList>
            <person name="Afonso C.L."/>
            <person name="Miller P.J."/>
            <person name="Scott M.A."/>
            <person name="Spackman E."/>
            <person name="Goraichik I."/>
            <person name="Dimitrov K.M."/>
            <person name="Suarez D.L."/>
            <person name="Swayne D.E."/>
        </authorList>
    </citation>
    <scope>NUCLEOTIDE SEQUENCE [LARGE SCALE GENOMIC DNA]</scope>
    <source>
        <strain evidence="5 6">CECT 7450</strain>
    </source>
</reference>
<dbReference type="SFLD" id="SFLDS00003">
    <property type="entry name" value="Haloacid_Dehalogenase"/>
    <property type="match status" value="1"/>
</dbReference>